<dbReference type="EMBL" id="JAINUF010000019">
    <property type="protein sequence ID" value="KAJ8337309.1"/>
    <property type="molecule type" value="Genomic_DNA"/>
</dbReference>
<proteinExistence type="predicted"/>
<dbReference type="AlphaFoldDB" id="A0A9Q1EEF5"/>
<dbReference type="Gene3D" id="3.30.40.10">
    <property type="entry name" value="Zinc/RING finger domain, C3HC4 (zinc finger)"/>
    <property type="match status" value="1"/>
</dbReference>
<keyword evidence="2 4" id="KW-0863">Zinc-finger</keyword>
<sequence>MAGSQKKCLFGIRRSCPTLALPPASRRPSCMCVTRRAYWSSEKSPQSPELFETTNHDHWPSITDNQEDCAVCMSRVACVILCCGHQCLCTPCAKRVKADFEICPLCRQPIT</sequence>
<keyword evidence="1" id="KW-0479">Metal-binding</keyword>
<organism evidence="6 7">
    <name type="scientific">Synaphobranchus kaupii</name>
    <name type="common">Kaup's arrowtooth eel</name>
    <dbReference type="NCBI Taxonomy" id="118154"/>
    <lineage>
        <taxon>Eukaryota</taxon>
        <taxon>Metazoa</taxon>
        <taxon>Chordata</taxon>
        <taxon>Craniata</taxon>
        <taxon>Vertebrata</taxon>
        <taxon>Euteleostomi</taxon>
        <taxon>Actinopterygii</taxon>
        <taxon>Neopterygii</taxon>
        <taxon>Teleostei</taxon>
        <taxon>Anguilliformes</taxon>
        <taxon>Synaphobranchidae</taxon>
        <taxon>Synaphobranchus</taxon>
    </lineage>
</organism>
<reference evidence="6" key="1">
    <citation type="journal article" date="2023" name="Science">
        <title>Genome structures resolve the early diversification of teleost fishes.</title>
        <authorList>
            <person name="Parey E."/>
            <person name="Louis A."/>
            <person name="Montfort J."/>
            <person name="Bouchez O."/>
            <person name="Roques C."/>
            <person name="Iampietro C."/>
            <person name="Lluch J."/>
            <person name="Castinel A."/>
            <person name="Donnadieu C."/>
            <person name="Desvignes T."/>
            <person name="Floi Bucao C."/>
            <person name="Jouanno E."/>
            <person name="Wen M."/>
            <person name="Mejri S."/>
            <person name="Dirks R."/>
            <person name="Jansen H."/>
            <person name="Henkel C."/>
            <person name="Chen W.J."/>
            <person name="Zahm M."/>
            <person name="Cabau C."/>
            <person name="Klopp C."/>
            <person name="Thompson A.W."/>
            <person name="Robinson-Rechavi M."/>
            <person name="Braasch I."/>
            <person name="Lecointre G."/>
            <person name="Bobe J."/>
            <person name="Postlethwait J.H."/>
            <person name="Berthelot C."/>
            <person name="Roest Crollius H."/>
            <person name="Guiguen Y."/>
        </authorList>
    </citation>
    <scope>NUCLEOTIDE SEQUENCE</scope>
    <source>
        <strain evidence="6">WJC10195</strain>
    </source>
</reference>
<evidence type="ECO:0000256" key="4">
    <source>
        <dbReference type="PROSITE-ProRule" id="PRU00175"/>
    </source>
</evidence>
<comment type="caution">
    <text evidence="6">The sequence shown here is derived from an EMBL/GenBank/DDBJ whole genome shotgun (WGS) entry which is preliminary data.</text>
</comment>
<evidence type="ECO:0000256" key="3">
    <source>
        <dbReference type="ARBA" id="ARBA00022833"/>
    </source>
</evidence>
<keyword evidence="3" id="KW-0862">Zinc</keyword>
<evidence type="ECO:0000313" key="7">
    <source>
        <dbReference type="Proteomes" id="UP001152622"/>
    </source>
</evidence>
<keyword evidence="7" id="KW-1185">Reference proteome</keyword>
<dbReference type="Proteomes" id="UP001152622">
    <property type="component" value="Chromosome 19"/>
</dbReference>
<dbReference type="OrthoDB" id="6078042at2759"/>
<dbReference type="Pfam" id="PF13920">
    <property type="entry name" value="zf-C3HC4_3"/>
    <property type="match status" value="1"/>
</dbReference>
<dbReference type="InterPro" id="IPR013083">
    <property type="entry name" value="Znf_RING/FYVE/PHD"/>
</dbReference>
<dbReference type="PROSITE" id="PS50089">
    <property type="entry name" value="ZF_RING_2"/>
    <property type="match status" value="1"/>
</dbReference>
<evidence type="ECO:0000259" key="5">
    <source>
        <dbReference type="PROSITE" id="PS50089"/>
    </source>
</evidence>
<evidence type="ECO:0000256" key="2">
    <source>
        <dbReference type="ARBA" id="ARBA00022771"/>
    </source>
</evidence>
<protein>
    <recommendedName>
        <fullName evidence="5">RING-type domain-containing protein</fullName>
    </recommendedName>
</protein>
<accession>A0A9Q1EEF5</accession>
<evidence type="ECO:0000256" key="1">
    <source>
        <dbReference type="ARBA" id="ARBA00022723"/>
    </source>
</evidence>
<dbReference type="InterPro" id="IPR001841">
    <property type="entry name" value="Znf_RING"/>
</dbReference>
<dbReference type="SUPFAM" id="SSF57850">
    <property type="entry name" value="RING/U-box"/>
    <property type="match status" value="1"/>
</dbReference>
<name>A0A9Q1EEF5_SYNKA</name>
<dbReference type="GO" id="GO:0008270">
    <property type="term" value="F:zinc ion binding"/>
    <property type="evidence" value="ECO:0007669"/>
    <property type="project" value="UniProtKB-KW"/>
</dbReference>
<evidence type="ECO:0000313" key="6">
    <source>
        <dbReference type="EMBL" id="KAJ8337309.1"/>
    </source>
</evidence>
<feature type="domain" description="RING-type" evidence="5">
    <location>
        <begin position="69"/>
        <end position="107"/>
    </location>
</feature>
<gene>
    <name evidence="6" type="ORF">SKAU_G00385290</name>
</gene>